<proteinExistence type="inferred from homology"/>
<feature type="domain" description="CzcB-like barrel-sandwich hybrid" evidence="3">
    <location>
        <begin position="83"/>
        <end position="201"/>
    </location>
</feature>
<keyword evidence="6" id="KW-1185">Reference proteome</keyword>
<reference evidence="5 6" key="1">
    <citation type="journal article" date="2022" name="Int. J. Syst. Evol. Microbiol.">
        <title>Prevotella herbatica sp. nov., a plant polysaccharide-decomposing anaerobic bacterium isolated from a methanogenic reactor.</title>
        <authorList>
            <person name="Uek A."/>
            <person name="Tonouchi A."/>
            <person name="Kaku N."/>
            <person name="Ueki K."/>
        </authorList>
    </citation>
    <scope>NUCLEOTIDE SEQUENCE [LARGE SCALE GENOMIC DNA]</scope>
    <source>
        <strain evidence="5 6">WR041</strain>
    </source>
</reference>
<feature type="domain" description="CusB-like beta-barrel" evidence="2">
    <location>
        <begin position="209"/>
        <end position="282"/>
    </location>
</feature>
<dbReference type="EMBL" id="AP024484">
    <property type="protein sequence ID" value="BCS86032.1"/>
    <property type="molecule type" value="Genomic_DNA"/>
</dbReference>
<dbReference type="Pfam" id="PF25954">
    <property type="entry name" value="Beta-barrel_RND_2"/>
    <property type="match status" value="1"/>
</dbReference>
<evidence type="ECO:0000313" key="5">
    <source>
        <dbReference type="EMBL" id="BCS86032.1"/>
    </source>
</evidence>
<dbReference type="PANTHER" id="PTHR30469">
    <property type="entry name" value="MULTIDRUG RESISTANCE PROTEIN MDTA"/>
    <property type="match status" value="1"/>
</dbReference>
<dbReference type="PANTHER" id="PTHR30469:SF20">
    <property type="entry name" value="EFFLUX RND TRANSPORTER PERIPLASMIC ADAPTOR SUBUNIT"/>
    <property type="match status" value="1"/>
</dbReference>
<feature type="domain" description="YknX-like C-terminal permuted SH3-like" evidence="4">
    <location>
        <begin position="289"/>
        <end position="355"/>
    </location>
</feature>
<gene>
    <name evidence="5" type="ORF">prwr041_19250</name>
</gene>
<dbReference type="Pfam" id="PF25973">
    <property type="entry name" value="BSH_CzcB"/>
    <property type="match status" value="1"/>
</dbReference>
<sequence length="357" mass="39148">MTINANFVPFYNKFIFREMKVKGLIVFLMVTIVLSSCSNVKKTNSVKAINVSVLMVNGTDEATTKTYVGTVEESYGSQLSFATMGTVSQVFADEGKFVNKGDVLAVLDKQTLHNTYDIAKSTLTQTQDAYRRMNLLYKKGSLPEIKFIEIQTQLAQAQSAERIARKNLGDCVLRAPFGGYISERSVDMGNNVLPGQSCFKLVKLDKIKVKVSIPEKEIADIHVGQSVQFNVAALNNRMFTANVKEKGVQANPLSHTYDIKLEIANSDRALLPGMVCNVSIHHSGNDNSIVVPQDAVLVDGEGTYVWIVDGNRSKRRNVTSGDVSNQGIIITMGLNVGDKVIVSGQNNVSEDSKIKIQ</sequence>
<protein>
    <submittedName>
        <fullName evidence="5">Hemolysin secretion protein D</fullName>
    </submittedName>
</protein>
<dbReference type="SUPFAM" id="SSF111369">
    <property type="entry name" value="HlyD-like secretion proteins"/>
    <property type="match status" value="1"/>
</dbReference>
<comment type="similarity">
    <text evidence="1">Belongs to the membrane fusion protein (MFP) (TC 8.A.1) family.</text>
</comment>
<dbReference type="NCBIfam" id="TIGR01730">
    <property type="entry name" value="RND_mfp"/>
    <property type="match status" value="1"/>
</dbReference>
<name>A0ABN6EJJ4_9BACT</name>
<dbReference type="Gene3D" id="2.40.50.100">
    <property type="match status" value="1"/>
</dbReference>
<dbReference type="Gene3D" id="2.40.30.170">
    <property type="match status" value="1"/>
</dbReference>
<evidence type="ECO:0000259" key="2">
    <source>
        <dbReference type="Pfam" id="PF25954"/>
    </source>
</evidence>
<dbReference type="InterPro" id="IPR058637">
    <property type="entry name" value="YknX-like_C"/>
</dbReference>
<evidence type="ECO:0000259" key="3">
    <source>
        <dbReference type="Pfam" id="PF25973"/>
    </source>
</evidence>
<dbReference type="InterPro" id="IPR058792">
    <property type="entry name" value="Beta-barrel_RND_2"/>
</dbReference>
<evidence type="ECO:0000259" key="4">
    <source>
        <dbReference type="Pfam" id="PF25989"/>
    </source>
</evidence>
<dbReference type="InterPro" id="IPR006143">
    <property type="entry name" value="RND_pump_MFP"/>
</dbReference>
<organism evidence="5 6">
    <name type="scientific">Prevotella herbatica</name>
    <dbReference type="NCBI Taxonomy" id="2801997"/>
    <lineage>
        <taxon>Bacteria</taxon>
        <taxon>Pseudomonadati</taxon>
        <taxon>Bacteroidota</taxon>
        <taxon>Bacteroidia</taxon>
        <taxon>Bacteroidales</taxon>
        <taxon>Prevotellaceae</taxon>
        <taxon>Prevotella</taxon>
    </lineage>
</organism>
<accession>A0ABN6EJJ4</accession>
<dbReference type="Gene3D" id="2.40.420.20">
    <property type="match status" value="1"/>
</dbReference>
<evidence type="ECO:0000313" key="6">
    <source>
        <dbReference type="Proteomes" id="UP001319045"/>
    </source>
</evidence>
<dbReference type="InterPro" id="IPR058647">
    <property type="entry name" value="BSH_CzcB-like"/>
</dbReference>
<dbReference type="Proteomes" id="UP001319045">
    <property type="component" value="Chromosome"/>
</dbReference>
<dbReference type="Pfam" id="PF25989">
    <property type="entry name" value="YknX_C"/>
    <property type="match status" value="1"/>
</dbReference>
<evidence type="ECO:0000256" key="1">
    <source>
        <dbReference type="ARBA" id="ARBA00009477"/>
    </source>
</evidence>